<feature type="transmembrane region" description="Helical" evidence="6">
    <location>
        <begin position="163"/>
        <end position="183"/>
    </location>
</feature>
<feature type="transmembrane region" description="Helical" evidence="6">
    <location>
        <begin position="39"/>
        <end position="64"/>
    </location>
</feature>
<organism evidence="7 8">
    <name type="scientific">Cardidatus Bartonella washoeensis 085-0475</name>
    <dbReference type="NCBI Taxonomy" id="1094564"/>
    <lineage>
        <taxon>Bacteria</taxon>
        <taxon>Pseudomonadati</taxon>
        <taxon>Pseudomonadota</taxon>
        <taxon>Alphaproteobacteria</taxon>
        <taxon>Hyphomicrobiales</taxon>
        <taxon>Bartonellaceae</taxon>
        <taxon>Bartonella</taxon>
    </lineage>
</organism>
<dbReference type="PANTHER" id="PTHR30086">
    <property type="entry name" value="ARGININE EXPORTER PROTEIN ARGO"/>
    <property type="match status" value="1"/>
</dbReference>
<dbReference type="RefSeq" id="WP_006926110.1">
    <property type="nucleotide sequence ID" value="NZ_JH725102.1"/>
</dbReference>
<dbReference type="GO" id="GO:0015171">
    <property type="term" value="F:amino acid transmembrane transporter activity"/>
    <property type="evidence" value="ECO:0007669"/>
    <property type="project" value="TreeGrafter"/>
</dbReference>
<dbReference type="Proteomes" id="UP000002646">
    <property type="component" value="Unassembled WGS sequence"/>
</dbReference>
<dbReference type="OrthoDB" id="9807053at2"/>
<dbReference type="HOGENOM" id="CLU_079569_3_0_5"/>
<evidence type="ECO:0000256" key="2">
    <source>
        <dbReference type="ARBA" id="ARBA00022475"/>
    </source>
</evidence>
<evidence type="ECO:0000256" key="4">
    <source>
        <dbReference type="ARBA" id="ARBA00022989"/>
    </source>
</evidence>
<evidence type="ECO:0000256" key="5">
    <source>
        <dbReference type="ARBA" id="ARBA00023136"/>
    </source>
</evidence>
<accession>J0Z7B6</accession>
<dbReference type="InterPro" id="IPR001123">
    <property type="entry name" value="LeuE-type"/>
</dbReference>
<evidence type="ECO:0000313" key="8">
    <source>
        <dbReference type="Proteomes" id="UP000002646"/>
    </source>
</evidence>
<protein>
    <recommendedName>
        <fullName evidence="9">Homoserine/Threonine efflux protein</fullName>
    </recommendedName>
</protein>
<evidence type="ECO:0000256" key="6">
    <source>
        <dbReference type="SAM" id="Phobius"/>
    </source>
</evidence>
<name>J0Z7B6_9HYPH</name>
<feature type="transmembrane region" description="Helical" evidence="6">
    <location>
        <begin position="190"/>
        <end position="208"/>
    </location>
</feature>
<feature type="transmembrane region" description="Helical" evidence="6">
    <location>
        <begin position="6"/>
        <end position="27"/>
    </location>
</feature>
<evidence type="ECO:0000313" key="7">
    <source>
        <dbReference type="EMBL" id="EJF83583.1"/>
    </source>
</evidence>
<dbReference type="GO" id="GO:0005886">
    <property type="term" value="C:plasma membrane"/>
    <property type="evidence" value="ECO:0007669"/>
    <property type="project" value="UniProtKB-SubCell"/>
</dbReference>
<evidence type="ECO:0000256" key="3">
    <source>
        <dbReference type="ARBA" id="ARBA00022692"/>
    </source>
</evidence>
<evidence type="ECO:0000256" key="1">
    <source>
        <dbReference type="ARBA" id="ARBA00004651"/>
    </source>
</evidence>
<dbReference type="PIRSF" id="PIRSF006324">
    <property type="entry name" value="LeuE"/>
    <property type="match status" value="1"/>
</dbReference>
<dbReference type="EMBL" id="AILX01000022">
    <property type="protein sequence ID" value="EJF83583.1"/>
    <property type="molecule type" value="Genomic_DNA"/>
</dbReference>
<evidence type="ECO:0008006" key="9">
    <source>
        <dbReference type="Google" id="ProtNLM"/>
    </source>
</evidence>
<dbReference type="AlphaFoldDB" id="J0Z7B6"/>
<dbReference type="PANTHER" id="PTHR30086:SF20">
    <property type="entry name" value="ARGININE EXPORTER PROTEIN ARGO-RELATED"/>
    <property type="match status" value="1"/>
</dbReference>
<keyword evidence="3 6" id="KW-0812">Transmembrane</keyword>
<dbReference type="Pfam" id="PF01810">
    <property type="entry name" value="LysE"/>
    <property type="match status" value="1"/>
</dbReference>
<dbReference type="PATRIC" id="fig|1094564.3.peg.1519"/>
<feature type="transmembrane region" description="Helical" evidence="6">
    <location>
        <begin position="70"/>
        <end position="90"/>
    </location>
</feature>
<keyword evidence="2" id="KW-1003">Cell membrane</keyword>
<comment type="subcellular location">
    <subcellularLocation>
        <location evidence="1">Cell membrane</location>
        <topology evidence="1">Multi-pass membrane protein</topology>
    </subcellularLocation>
</comment>
<sequence>MNHQILTFFIVSFFLVISPGPNMALIIDNATRLGRKNAFANVLGLCTATYVHGAFSILGVSALILNNKTLFFLVKLMGSFTLLYMGFKAIKSGIHSLNSKERSSTNEKSAIGKTKFFTSYIDGFMTQILNPKVSIFYIAAFPKFLSSGGSIKKGFELVTIHSFNIFAWFTLMTIFISFASTALKKQRVKGWINIATGTVLSLFSFFIFL</sequence>
<comment type="caution">
    <text evidence="7">The sequence shown here is derived from an EMBL/GenBank/DDBJ whole genome shotgun (WGS) entry which is preliminary data.</text>
</comment>
<proteinExistence type="predicted"/>
<keyword evidence="4 6" id="KW-1133">Transmembrane helix</keyword>
<reference evidence="7 8" key="1">
    <citation type="submission" date="2012-03" db="EMBL/GenBank/DDBJ databases">
        <title>The Genome Sequence of Bartonella washoensis 085-0475.</title>
        <authorList>
            <consortium name="The Broad Institute Genome Sequencing Platform"/>
            <consortium name="The Broad Institute Genome Sequencing Center for Infectious Disease"/>
            <person name="Feldgarden M."/>
            <person name="Kirby J."/>
            <person name="Kosoy M."/>
            <person name="Birtles R."/>
            <person name="Probert W.S."/>
            <person name="Chiaraviglio L."/>
            <person name="Young S.K."/>
            <person name="Zeng Q."/>
            <person name="Gargeya S."/>
            <person name="Fitzgerald M."/>
            <person name="Haas B."/>
            <person name="Abouelleil A."/>
            <person name="Alvarado L."/>
            <person name="Arachchi H.M."/>
            <person name="Berlin A."/>
            <person name="Chapman S.B."/>
            <person name="Gearin G."/>
            <person name="Goldberg J."/>
            <person name="Griggs A."/>
            <person name="Gujja S."/>
            <person name="Hansen M."/>
            <person name="Heiman D."/>
            <person name="Howarth C."/>
            <person name="Larimer J."/>
            <person name="Lui A."/>
            <person name="MacDonald P.J.P."/>
            <person name="McCowen C."/>
            <person name="Montmayeur A."/>
            <person name="Murphy C."/>
            <person name="Neiman D."/>
            <person name="Pearson M."/>
            <person name="Priest M."/>
            <person name="Roberts A."/>
            <person name="Saif S."/>
            <person name="Shea T."/>
            <person name="Sisk P."/>
            <person name="Stolte C."/>
            <person name="Sykes S."/>
            <person name="Wortman J."/>
            <person name="Nusbaum C."/>
            <person name="Birren B."/>
        </authorList>
    </citation>
    <scope>NUCLEOTIDE SEQUENCE [LARGE SCALE GENOMIC DNA]</scope>
    <source>
        <strain evidence="7 8">085-0475</strain>
    </source>
</reference>
<keyword evidence="5 6" id="KW-0472">Membrane</keyword>
<gene>
    <name evidence="7" type="ORF">MCW_01313</name>
</gene>